<dbReference type="InterPro" id="IPR037883">
    <property type="entry name" value="Knr4/Smi1-like_sf"/>
</dbReference>
<dbReference type="Gene3D" id="3.40.1580.10">
    <property type="entry name" value="SMI1/KNR4-like"/>
    <property type="match status" value="1"/>
</dbReference>
<sequence>MKELRDLIPTRKPGVTDFDIKSAEEKLGAVFPEQYKELFRLVNNAEIGEWTLFPIKDQKNPKKTWDDVVRQNQDAKVEEMSGDLVAIGDDGTGDKLCLQVLNGKMQDKIYIWNHETTEIEEYTSNLKGFIKLDSEIDDGSMKMNNTQ</sequence>
<comment type="caution">
    <text evidence="2">The sequence shown here is derived from an EMBL/GenBank/DDBJ whole genome shotgun (WGS) entry which is preliminary data.</text>
</comment>
<proteinExistence type="predicted"/>
<dbReference type="RefSeq" id="WP_053583768.1">
    <property type="nucleotide sequence ID" value="NZ_LGRV01000003.1"/>
</dbReference>
<accession>A0ABR5K1W4</accession>
<name>A0ABR5K1W4_9BACI</name>
<dbReference type="InterPro" id="IPR018958">
    <property type="entry name" value="Knr4/Smi1-like_dom"/>
</dbReference>
<protein>
    <recommendedName>
        <fullName evidence="1">Knr4/Smi1-like domain-containing protein</fullName>
    </recommendedName>
</protein>
<dbReference type="SUPFAM" id="SSF160631">
    <property type="entry name" value="SMI1/KNR4-like"/>
    <property type="match status" value="1"/>
</dbReference>
<evidence type="ECO:0000313" key="2">
    <source>
        <dbReference type="EMBL" id="KOS68917.1"/>
    </source>
</evidence>
<keyword evidence="3" id="KW-1185">Reference proteome</keyword>
<feature type="domain" description="Knr4/Smi1-like" evidence="1">
    <location>
        <begin position="14"/>
        <end position="132"/>
    </location>
</feature>
<dbReference type="EMBL" id="LGRV01000003">
    <property type="protein sequence ID" value="KOS68917.1"/>
    <property type="molecule type" value="Genomic_DNA"/>
</dbReference>
<organism evidence="2 3">
    <name type="scientific">Lysinibacillus contaminans</name>
    <dbReference type="NCBI Taxonomy" id="1293441"/>
    <lineage>
        <taxon>Bacteria</taxon>
        <taxon>Bacillati</taxon>
        <taxon>Bacillota</taxon>
        <taxon>Bacilli</taxon>
        <taxon>Bacillales</taxon>
        <taxon>Bacillaceae</taxon>
        <taxon>Lysinibacillus</taxon>
    </lineage>
</organism>
<reference evidence="3" key="1">
    <citation type="submission" date="2015-07" db="EMBL/GenBank/DDBJ databases">
        <title>Fjat-14205 dsm 2895.</title>
        <authorList>
            <person name="Liu B."/>
            <person name="Wang J."/>
            <person name="Zhu Y."/>
            <person name="Liu G."/>
            <person name="Chen Q."/>
            <person name="Chen Z."/>
            <person name="Lan J."/>
            <person name="Che J."/>
            <person name="Ge C."/>
            <person name="Shi H."/>
            <person name="Pan Z."/>
            <person name="Liu X."/>
        </authorList>
    </citation>
    <scope>NUCLEOTIDE SEQUENCE [LARGE SCALE GENOMIC DNA]</scope>
    <source>
        <strain evidence="3">DSM 25560</strain>
    </source>
</reference>
<evidence type="ECO:0000259" key="1">
    <source>
        <dbReference type="SMART" id="SM00860"/>
    </source>
</evidence>
<dbReference type="Pfam" id="PF14567">
    <property type="entry name" value="SUKH_5"/>
    <property type="match status" value="1"/>
</dbReference>
<gene>
    <name evidence="2" type="ORF">AEA09_10420</name>
</gene>
<dbReference type="Proteomes" id="UP000050668">
    <property type="component" value="Unassembled WGS sequence"/>
</dbReference>
<dbReference type="SMART" id="SM00860">
    <property type="entry name" value="SMI1_KNR4"/>
    <property type="match status" value="1"/>
</dbReference>
<evidence type="ECO:0000313" key="3">
    <source>
        <dbReference type="Proteomes" id="UP000050668"/>
    </source>
</evidence>